<dbReference type="EMBL" id="FNSD01000001">
    <property type="protein sequence ID" value="SEB75916.1"/>
    <property type="molecule type" value="Genomic_DNA"/>
</dbReference>
<dbReference type="InterPro" id="IPR034660">
    <property type="entry name" value="DinB/YfiT-like"/>
</dbReference>
<gene>
    <name evidence="2" type="ORF">SAMN05443244_1762</name>
</gene>
<dbReference type="AlphaFoldDB" id="A0A1H4LYY6"/>
<organism evidence="2 3">
    <name type="scientific">Terriglobus roseus</name>
    <dbReference type="NCBI Taxonomy" id="392734"/>
    <lineage>
        <taxon>Bacteria</taxon>
        <taxon>Pseudomonadati</taxon>
        <taxon>Acidobacteriota</taxon>
        <taxon>Terriglobia</taxon>
        <taxon>Terriglobales</taxon>
        <taxon>Acidobacteriaceae</taxon>
        <taxon>Terriglobus</taxon>
    </lineage>
</organism>
<reference evidence="2 3" key="1">
    <citation type="submission" date="2016-10" db="EMBL/GenBank/DDBJ databases">
        <authorList>
            <person name="de Groot N.N."/>
        </authorList>
    </citation>
    <scope>NUCLEOTIDE SEQUENCE [LARGE SCALE GENOMIC DNA]</scope>
    <source>
        <strain evidence="2 3">AB35.6</strain>
    </source>
</reference>
<evidence type="ECO:0000313" key="2">
    <source>
        <dbReference type="EMBL" id="SEB75916.1"/>
    </source>
</evidence>
<dbReference type="Gene3D" id="1.20.120.450">
    <property type="entry name" value="dinb family like domain"/>
    <property type="match status" value="1"/>
</dbReference>
<evidence type="ECO:0000313" key="3">
    <source>
        <dbReference type="Proteomes" id="UP000182409"/>
    </source>
</evidence>
<dbReference type="Pfam" id="PF12867">
    <property type="entry name" value="DinB_2"/>
    <property type="match status" value="1"/>
</dbReference>
<feature type="domain" description="DinB-like" evidence="1">
    <location>
        <begin position="18"/>
        <end position="148"/>
    </location>
</feature>
<accession>A0A1H4LYY6</accession>
<sequence length="157" mass="17548">MNPYANYLDGRDAVDILIATPSELQSLIAGLTIDQMDKPLEPGKWSVREVLAHLADCEIVWAFRMRQAMETPGATVTPFDQDVWATRYSAYSAADALRTFLALRAWNVAFLTTVSAAERSNNLSHPERGTFPFTELLESIAGHDRNHLLRLKEQLGS</sequence>
<dbReference type="OrthoDB" id="9793216at2"/>
<dbReference type="RefSeq" id="WP_074655881.1">
    <property type="nucleotide sequence ID" value="NZ_FNSD01000001.1"/>
</dbReference>
<dbReference type="InterPro" id="IPR024775">
    <property type="entry name" value="DinB-like"/>
</dbReference>
<name>A0A1H4LYY6_9BACT</name>
<dbReference type="Proteomes" id="UP000182409">
    <property type="component" value="Unassembled WGS sequence"/>
</dbReference>
<dbReference type="SUPFAM" id="SSF109854">
    <property type="entry name" value="DinB/YfiT-like putative metalloenzymes"/>
    <property type="match status" value="1"/>
</dbReference>
<protein>
    <submittedName>
        <fullName evidence="2">DinB superfamily protein</fullName>
    </submittedName>
</protein>
<proteinExistence type="predicted"/>
<evidence type="ECO:0000259" key="1">
    <source>
        <dbReference type="Pfam" id="PF12867"/>
    </source>
</evidence>